<evidence type="ECO:0008006" key="3">
    <source>
        <dbReference type="Google" id="ProtNLM"/>
    </source>
</evidence>
<sequence>MKKFIVHILICASILFIVDKLAYFILKETPKHLYDTRLKKVLDGEMNKELIILGSSKGAGNIIASQIEKETGYDSYNLSYMGSNVIFHEFILRKLLKHNKAPKIVLLTIDNPQTLINEKSLSYRFDKLYPLSVYNEVNDELIAQNDRSILSQFFLMGRLSKAHINYSNEKPSKDNPLLEDGSMPFIRVNPKSKREFVERSILYDKTLEMESKLEALNSIQNQCEANNIQLYYVFSPKMFNFNSAFYKRFLKLINSEKEIFKYDNNSLYTLKTSYFDQSHLMIHSAKVFTKEISEFIKSHNP</sequence>
<accession>A0A2T1N5I6</accession>
<dbReference type="AlphaFoldDB" id="A0A2T1N5I6"/>
<evidence type="ECO:0000313" key="1">
    <source>
        <dbReference type="EMBL" id="PSG86527.1"/>
    </source>
</evidence>
<keyword evidence="2" id="KW-1185">Reference proteome</keyword>
<evidence type="ECO:0000313" key="2">
    <source>
        <dbReference type="Proteomes" id="UP000238426"/>
    </source>
</evidence>
<reference evidence="1 2" key="1">
    <citation type="submission" date="2018-03" db="EMBL/GenBank/DDBJ databases">
        <title>Mesoflavibacter sp. HG37 and Mesoflavibacter sp. HG96 sp.nov., two marine bacteria isolated from seawater of Western Pacific Ocean.</title>
        <authorList>
            <person name="Cheng H."/>
            <person name="Wu Y.-H."/>
            <person name="Guo L.-L."/>
            <person name="Xu X.-W."/>
        </authorList>
    </citation>
    <scope>NUCLEOTIDE SEQUENCE [LARGE SCALE GENOMIC DNA]</scope>
    <source>
        <strain evidence="1 2">KCTC 32269</strain>
    </source>
</reference>
<dbReference type="EMBL" id="PXOQ01000015">
    <property type="protein sequence ID" value="PSG86527.1"/>
    <property type="molecule type" value="Genomic_DNA"/>
</dbReference>
<dbReference type="Proteomes" id="UP000238426">
    <property type="component" value="Unassembled WGS sequence"/>
</dbReference>
<comment type="caution">
    <text evidence="1">The sequence shown here is derived from an EMBL/GenBank/DDBJ whole genome shotgun (WGS) entry which is preliminary data.</text>
</comment>
<dbReference type="RefSeq" id="WP_106464265.1">
    <property type="nucleotide sequence ID" value="NZ_PXOQ01000015.1"/>
</dbReference>
<gene>
    <name evidence="1" type="ORF">C7H52_12650</name>
</gene>
<name>A0A2T1N5I6_9FLAO</name>
<protein>
    <recommendedName>
        <fullName evidence="3">DUF1574 domain-containing protein</fullName>
    </recommendedName>
</protein>
<dbReference type="OrthoDB" id="869432at2"/>
<organism evidence="1 2">
    <name type="scientific">Aurantibacter aestuarii</name>
    <dbReference type="NCBI Taxonomy" id="1266046"/>
    <lineage>
        <taxon>Bacteria</taxon>
        <taxon>Pseudomonadati</taxon>
        <taxon>Bacteroidota</taxon>
        <taxon>Flavobacteriia</taxon>
        <taxon>Flavobacteriales</taxon>
        <taxon>Flavobacteriaceae</taxon>
        <taxon>Aurantibacter</taxon>
    </lineage>
</organism>
<proteinExistence type="predicted"/>